<dbReference type="PROSITE" id="PS00211">
    <property type="entry name" value="ABC_TRANSPORTER_1"/>
    <property type="match status" value="1"/>
</dbReference>
<evidence type="ECO:0000256" key="3">
    <source>
        <dbReference type="ARBA" id="ARBA00022741"/>
    </source>
</evidence>
<dbReference type="RefSeq" id="WP_011679413.1">
    <property type="nucleotide sequence ID" value="NZ_AP017936.1"/>
</dbReference>
<dbReference type="OrthoDB" id="9802185at2"/>
<dbReference type="PROSITE" id="PS50893">
    <property type="entry name" value="ABC_TRANSPORTER_2"/>
    <property type="match status" value="1"/>
</dbReference>
<dbReference type="Gene3D" id="3.40.50.300">
    <property type="entry name" value="P-loop containing nucleotide triphosphate hydrolases"/>
    <property type="match status" value="1"/>
</dbReference>
<dbReference type="GO" id="GO:0016020">
    <property type="term" value="C:membrane"/>
    <property type="evidence" value="ECO:0007669"/>
    <property type="project" value="InterPro"/>
</dbReference>
<keyword evidence="4 5" id="KW-0067">ATP-binding</keyword>
<dbReference type="SMART" id="SM00382">
    <property type="entry name" value="AAA"/>
    <property type="match status" value="1"/>
</dbReference>
<dbReference type="GO" id="GO:0005315">
    <property type="term" value="F:phosphate transmembrane transporter activity"/>
    <property type="evidence" value="ECO:0007669"/>
    <property type="project" value="InterPro"/>
</dbReference>
<evidence type="ECO:0000313" key="5">
    <source>
        <dbReference type="EMBL" id="MQR25802.1"/>
    </source>
</evidence>
<evidence type="ECO:0000313" key="6">
    <source>
        <dbReference type="Proteomes" id="UP000469952"/>
    </source>
</evidence>
<dbReference type="InterPro" id="IPR017871">
    <property type="entry name" value="ABC_transporter-like_CS"/>
</dbReference>
<evidence type="ECO:0000256" key="1">
    <source>
        <dbReference type="ARBA" id="ARBA00022448"/>
    </source>
</evidence>
<keyword evidence="3" id="KW-0547">Nucleotide-binding</keyword>
<keyword evidence="2" id="KW-0592">Phosphate transport</keyword>
<dbReference type="SUPFAM" id="SSF52540">
    <property type="entry name" value="P-loop containing nucleoside triphosphate hydrolases"/>
    <property type="match status" value="1"/>
</dbReference>
<dbReference type="InterPro" id="IPR005670">
    <property type="entry name" value="PstB-like"/>
</dbReference>
<comment type="caution">
    <text evidence="5">The sequence shown here is derived from an EMBL/GenBank/DDBJ whole genome shotgun (WGS) entry which is preliminary data.</text>
</comment>
<sequence>MTDNKEKTILSTRDVHLWYGKKEALHGIDLDFPEKGITALIGPSGSGKSTYLRAINRMHDLEDNVTVTGSFKFKDTDIYAPTTDTVDLRKRIGMVFQQPNPFPFSTYENVAFGLRLAGVKDKAVLDEAVEKALKQSSVWDEVKDNLHKSALGLSGGQQQRVSIARVLATSPELLLLDEPTSALDPVSSHNIEETLLKLRDDYAMIIVTHSMSQASRISDRTAFFLSGDLIEVDETKHIFLDPAKKETQDYVSGRFG</sequence>
<evidence type="ECO:0000256" key="4">
    <source>
        <dbReference type="ARBA" id="ARBA00022840"/>
    </source>
</evidence>
<dbReference type="InterPro" id="IPR027417">
    <property type="entry name" value="P-loop_NTPase"/>
</dbReference>
<gene>
    <name evidence="5" type="primary">pstB</name>
    <name evidence="5" type="ORF">GFV13_00605</name>
</gene>
<dbReference type="EMBL" id="WIPA01000001">
    <property type="protein sequence ID" value="MQR25802.1"/>
    <property type="molecule type" value="Genomic_DNA"/>
</dbReference>
<dbReference type="PANTHER" id="PTHR43423:SF1">
    <property type="entry name" value="ABC TRANSPORTER I FAMILY MEMBER 17"/>
    <property type="match status" value="1"/>
</dbReference>
<name>A0A222YCP7_LEUME</name>
<organism evidence="5 6">
    <name type="scientific">Leuconostoc mesenteroides</name>
    <dbReference type="NCBI Taxonomy" id="1245"/>
    <lineage>
        <taxon>Bacteria</taxon>
        <taxon>Bacillati</taxon>
        <taxon>Bacillota</taxon>
        <taxon>Bacilli</taxon>
        <taxon>Lactobacillales</taxon>
        <taxon>Lactobacillaceae</taxon>
        <taxon>Leuconostoc</taxon>
    </lineage>
</organism>
<protein>
    <submittedName>
        <fullName evidence="5">Phosphate ABC transporter ATP-binding protein</fullName>
    </submittedName>
</protein>
<dbReference type="STRING" id="1245.ARA02_02855"/>
<dbReference type="InterPro" id="IPR003593">
    <property type="entry name" value="AAA+_ATPase"/>
</dbReference>
<dbReference type="Pfam" id="PF00005">
    <property type="entry name" value="ABC_tran"/>
    <property type="match status" value="1"/>
</dbReference>
<dbReference type="Proteomes" id="UP000469952">
    <property type="component" value="Unassembled WGS sequence"/>
</dbReference>
<dbReference type="OMA" id="AFMYMGD"/>
<dbReference type="InterPro" id="IPR003439">
    <property type="entry name" value="ABC_transporter-like_ATP-bd"/>
</dbReference>
<dbReference type="GO" id="GO:0005524">
    <property type="term" value="F:ATP binding"/>
    <property type="evidence" value="ECO:0007669"/>
    <property type="project" value="UniProtKB-KW"/>
</dbReference>
<dbReference type="PANTHER" id="PTHR43423">
    <property type="entry name" value="ABC TRANSPORTER I FAMILY MEMBER 17"/>
    <property type="match status" value="1"/>
</dbReference>
<dbReference type="NCBIfam" id="TIGR00972">
    <property type="entry name" value="3a0107s01c2"/>
    <property type="match status" value="1"/>
</dbReference>
<evidence type="ECO:0000256" key="2">
    <source>
        <dbReference type="ARBA" id="ARBA00022592"/>
    </source>
</evidence>
<proteinExistence type="predicted"/>
<dbReference type="GeneID" id="29577485"/>
<dbReference type="GO" id="GO:0035435">
    <property type="term" value="P:phosphate ion transmembrane transport"/>
    <property type="evidence" value="ECO:0007669"/>
    <property type="project" value="InterPro"/>
</dbReference>
<accession>A0A222YCP7</accession>
<dbReference type="AlphaFoldDB" id="A0A222YCP7"/>
<reference evidence="5 6" key="1">
    <citation type="submission" date="2019-10" db="EMBL/GenBank/DDBJ databases">
        <title>WGS of Leuconostoc mesenteroides.</title>
        <authorList>
            <person name="Melo Bolivar J."/>
            <person name="Marino-Ramirez L."/>
            <person name="Villamil Diaz L.M."/>
        </authorList>
    </citation>
    <scope>NUCLEOTIDE SEQUENCE [LARGE SCALE GENOMIC DNA]</scope>
    <source>
        <strain evidence="5 6">M11</strain>
    </source>
</reference>
<dbReference type="GO" id="GO:0016887">
    <property type="term" value="F:ATP hydrolysis activity"/>
    <property type="evidence" value="ECO:0007669"/>
    <property type="project" value="InterPro"/>
</dbReference>
<keyword evidence="1" id="KW-0813">Transport</keyword>
<dbReference type="CDD" id="cd03260">
    <property type="entry name" value="ABC_PstB_phosphate_transporter"/>
    <property type="match status" value="1"/>
</dbReference>